<name>D1AGZ5_SEBTE</name>
<protein>
    <recommendedName>
        <fullName evidence="4">Adhesion protein FadA</fullName>
    </recommendedName>
</protein>
<dbReference type="KEGG" id="str:Sterm_4033"/>
<accession>D1AGZ5</accession>
<evidence type="ECO:0000256" key="1">
    <source>
        <dbReference type="SAM" id="Coils"/>
    </source>
</evidence>
<dbReference type="Gene3D" id="1.10.287.1700">
    <property type="match status" value="1"/>
</dbReference>
<gene>
    <name evidence="2" type="ordered locus">Sterm_4033</name>
</gene>
<dbReference type="RefSeq" id="WP_012863440.1">
    <property type="nucleotide sequence ID" value="NC_013517.1"/>
</dbReference>
<evidence type="ECO:0000313" key="2">
    <source>
        <dbReference type="EMBL" id="ACZ10865.1"/>
    </source>
</evidence>
<dbReference type="Pfam" id="PF09403">
    <property type="entry name" value="FadA"/>
    <property type="match status" value="1"/>
</dbReference>
<evidence type="ECO:0008006" key="4">
    <source>
        <dbReference type="Google" id="ProtNLM"/>
    </source>
</evidence>
<dbReference type="InterPro" id="IPR018543">
    <property type="entry name" value="Adhesion_FadA"/>
</dbReference>
<dbReference type="Proteomes" id="UP000000845">
    <property type="component" value="Chromosome"/>
</dbReference>
<reference evidence="3" key="1">
    <citation type="submission" date="2009-09" db="EMBL/GenBank/DDBJ databases">
        <title>The complete chromosome of Sebaldella termitidis ATCC 33386.</title>
        <authorList>
            <consortium name="US DOE Joint Genome Institute (JGI-PGF)"/>
            <person name="Lucas S."/>
            <person name="Copeland A."/>
            <person name="Lapidus A."/>
            <person name="Glavina del Rio T."/>
            <person name="Dalin E."/>
            <person name="Tice H."/>
            <person name="Bruce D."/>
            <person name="Goodwin L."/>
            <person name="Pitluck S."/>
            <person name="Kyrpides N."/>
            <person name="Mavromatis K."/>
            <person name="Ivanova N."/>
            <person name="Mikhailova N."/>
            <person name="Sims D."/>
            <person name="Meincke L."/>
            <person name="Brettin T."/>
            <person name="Detter J.C."/>
            <person name="Han C."/>
            <person name="Larimer F."/>
            <person name="Land M."/>
            <person name="Hauser L."/>
            <person name="Markowitz V."/>
            <person name="Cheng J.F."/>
            <person name="Hugenholtz P."/>
            <person name="Woyke T."/>
            <person name="Wu D."/>
            <person name="Eisen J.A."/>
        </authorList>
    </citation>
    <scope>NUCLEOTIDE SEQUENCE [LARGE SCALE GENOMIC DNA]</scope>
    <source>
        <strain evidence="3">ATCC 33386 / NCTC 11300</strain>
    </source>
</reference>
<dbReference type="AlphaFoldDB" id="D1AGZ5"/>
<sequence>MRKLSALLLLSIGITGYAYTRMSTITDEVEKINKAESVRTERVMKRKAKLEKELADLYKNYNSRTEMTEKLRMDSEVRWYRDEYKEILKKYDTVQTELEKEIEKREKELAVINSGLNLMTE</sequence>
<dbReference type="eggNOG" id="ENOG5032S1X">
    <property type="taxonomic scope" value="Bacteria"/>
</dbReference>
<dbReference type="InterPro" id="IPR053716">
    <property type="entry name" value="Flag_assembly_chemotaxis_eff"/>
</dbReference>
<dbReference type="HOGENOM" id="CLU_157865_0_0_0"/>
<feature type="coiled-coil region" evidence="1">
    <location>
        <begin position="40"/>
        <end position="108"/>
    </location>
</feature>
<proteinExistence type="predicted"/>
<organism evidence="2 3">
    <name type="scientific">Sebaldella termitidis (strain ATCC 33386 / NCTC 11300)</name>
    <dbReference type="NCBI Taxonomy" id="526218"/>
    <lineage>
        <taxon>Bacteria</taxon>
        <taxon>Fusobacteriati</taxon>
        <taxon>Fusobacteriota</taxon>
        <taxon>Fusobacteriia</taxon>
        <taxon>Fusobacteriales</taxon>
        <taxon>Leptotrichiaceae</taxon>
        <taxon>Sebaldella</taxon>
    </lineage>
</organism>
<keyword evidence="1" id="KW-0175">Coiled coil</keyword>
<keyword evidence="3" id="KW-1185">Reference proteome</keyword>
<evidence type="ECO:0000313" key="3">
    <source>
        <dbReference type="Proteomes" id="UP000000845"/>
    </source>
</evidence>
<dbReference type="EMBL" id="CP001739">
    <property type="protein sequence ID" value="ACZ10865.1"/>
    <property type="molecule type" value="Genomic_DNA"/>
</dbReference>
<reference evidence="2 3" key="2">
    <citation type="journal article" date="2010" name="Stand. Genomic Sci.">
        <title>Complete genome sequence of Sebaldella termitidis type strain (NCTC 11300).</title>
        <authorList>
            <person name="Harmon-Smith M."/>
            <person name="Celia L."/>
            <person name="Chertkov O."/>
            <person name="Lapidus A."/>
            <person name="Copeland A."/>
            <person name="Glavina Del Rio T."/>
            <person name="Nolan M."/>
            <person name="Lucas S."/>
            <person name="Tice H."/>
            <person name="Cheng J.F."/>
            <person name="Han C."/>
            <person name="Detter J.C."/>
            <person name="Bruce D."/>
            <person name="Goodwin L."/>
            <person name="Pitluck S."/>
            <person name="Pati A."/>
            <person name="Liolios K."/>
            <person name="Ivanova N."/>
            <person name="Mavromatis K."/>
            <person name="Mikhailova N."/>
            <person name="Chen A."/>
            <person name="Palaniappan K."/>
            <person name="Land M."/>
            <person name="Hauser L."/>
            <person name="Chang Y.J."/>
            <person name="Jeffries C.D."/>
            <person name="Brettin T."/>
            <person name="Goker M."/>
            <person name="Beck B."/>
            <person name="Bristow J."/>
            <person name="Eisen J.A."/>
            <person name="Markowitz V."/>
            <person name="Hugenholtz P."/>
            <person name="Kyrpides N.C."/>
            <person name="Klenk H.P."/>
            <person name="Chen F."/>
        </authorList>
    </citation>
    <scope>NUCLEOTIDE SEQUENCE [LARGE SCALE GENOMIC DNA]</scope>
    <source>
        <strain evidence="3">ATCC 33386 / NCTC 11300</strain>
    </source>
</reference>
<dbReference type="STRING" id="526218.Sterm_4033"/>